<gene>
    <name evidence="2" type="ORF">PUT78_17700</name>
</gene>
<dbReference type="InterPro" id="IPR023631">
    <property type="entry name" value="Amidase_dom"/>
</dbReference>
<feature type="domain" description="Amidase" evidence="1">
    <location>
        <begin position="26"/>
        <end position="448"/>
    </location>
</feature>
<dbReference type="PANTHER" id="PTHR11895:SF76">
    <property type="entry name" value="INDOLEACETAMIDE HYDROLASE"/>
    <property type="match status" value="1"/>
</dbReference>
<dbReference type="InterPro" id="IPR036928">
    <property type="entry name" value="AS_sf"/>
</dbReference>
<dbReference type="EMBL" id="JAQZSM010000021">
    <property type="protein sequence ID" value="MDD7972929.1"/>
    <property type="molecule type" value="Genomic_DNA"/>
</dbReference>
<organism evidence="2 3">
    <name type="scientific">Roseinatronobacter alkalisoli</name>
    <dbReference type="NCBI Taxonomy" id="3028235"/>
    <lineage>
        <taxon>Bacteria</taxon>
        <taxon>Pseudomonadati</taxon>
        <taxon>Pseudomonadota</taxon>
        <taxon>Alphaproteobacteria</taxon>
        <taxon>Rhodobacterales</taxon>
        <taxon>Paracoccaceae</taxon>
        <taxon>Roseinatronobacter</taxon>
    </lineage>
</organism>
<name>A0ABT5TCS3_9RHOB</name>
<comment type="caution">
    <text evidence="2">The sequence shown here is derived from an EMBL/GenBank/DDBJ whole genome shotgun (WGS) entry which is preliminary data.</text>
</comment>
<dbReference type="Proteomes" id="UP001431784">
    <property type="component" value="Unassembled WGS sequence"/>
</dbReference>
<evidence type="ECO:0000313" key="2">
    <source>
        <dbReference type="EMBL" id="MDD7972929.1"/>
    </source>
</evidence>
<dbReference type="Gene3D" id="3.90.1300.10">
    <property type="entry name" value="Amidase signature (AS) domain"/>
    <property type="match status" value="1"/>
</dbReference>
<evidence type="ECO:0000259" key="1">
    <source>
        <dbReference type="Pfam" id="PF01425"/>
    </source>
</evidence>
<proteinExistence type="predicted"/>
<keyword evidence="3" id="KW-1185">Reference proteome</keyword>
<accession>A0ABT5TCS3</accession>
<reference evidence="2" key="1">
    <citation type="submission" date="2023-02" db="EMBL/GenBank/DDBJ databases">
        <title>Description of Roseinatronobacter alkalisoli sp. nov., an alkaliphilic bacerium isolated from soda soil.</title>
        <authorList>
            <person name="Wei W."/>
        </authorList>
    </citation>
    <scope>NUCLEOTIDE SEQUENCE</scope>
    <source>
        <strain evidence="2">HJB301</strain>
    </source>
</reference>
<dbReference type="PANTHER" id="PTHR11895">
    <property type="entry name" value="TRANSAMIDASE"/>
    <property type="match status" value="1"/>
</dbReference>
<dbReference type="Pfam" id="PF01425">
    <property type="entry name" value="Amidase"/>
    <property type="match status" value="1"/>
</dbReference>
<dbReference type="RefSeq" id="WP_274353603.1">
    <property type="nucleotide sequence ID" value="NZ_JAQZSM010000021.1"/>
</dbReference>
<evidence type="ECO:0000313" key="3">
    <source>
        <dbReference type="Proteomes" id="UP001431784"/>
    </source>
</evidence>
<dbReference type="InterPro" id="IPR000120">
    <property type="entry name" value="Amidase"/>
</dbReference>
<protein>
    <submittedName>
        <fullName evidence="2">Amidase family protein</fullName>
    </submittedName>
</protein>
<sequence length="473" mass="50271">MADLFKLSAFDLVAKLKSGAVAPTQAVEAAFDRIAAVEDDIRALPTLCKDRALAAARQIEASGDARKHDPTWLAGLPIAVKDLNDVAGVRTTYGSPIFANHVPDRSDYMVERLEANGAIVIGKSNTPEFGAGGNTFNQVFPPTVTPWDTRMTASGSSGGAAAALAAGEVWMATGSDYGGSLRTPAAFCGIVGLRPSPGRVANGPNPFPFDTIAVEGPMARNVRDVALMLDAMAGIHPGDPLSLPAPALPFADAARPDDRPRRVAYSRDLGVSPVHKDVADACDRAVEQLASAGWEITEDIPDFSKAMETFHAIRAAYFAAGKSELVAAHRDMWKPDNIWNTERGLTQSGMVLAEAERQRGILFQAMVAFFETHDLLLAPCTCMPPFPVGISSPSELNGYIFKDYMDWLQLTAMLSITSCPILSLPVGLTPEGLPVGMQVCGPPRGDRGVIAAAFQMEKLLGLAGSVPIDPRKF</sequence>
<dbReference type="SUPFAM" id="SSF75304">
    <property type="entry name" value="Amidase signature (AS) enzymes"/>
    <property type="match status" value="1"/>
</dbReference>